<protein>
    <submittedName>
        <fullName evidence="2">Uncharacterized protein</fullName>
    </submittedName>
</protein>
<feature type="transmembrane region" description="Helical" evidence="1">
    <location>
        <begin position="84"/>
        <end position="105"/>
    </location>
</feature>
<feature type="transmembrane region" description="Helical" evidence="1">
    <location>
        <begin position="117"/>
        <end position="136"/>
    </location>
</feature>
<organism evidence="2 3">
    <name type="scientific">Paenibacillus methanolicus</name>
    <dbReference type="NCBI Taxonomy" id="582686"/>
    <lineage>
        <taxon>Bacteria</taxon>
        <taxon>Bacillati</taxon>
        <taxon>Bacillota</taxon>
        <taxon>Bacilli</taxon>
        <taxon>Bacillales</taxon>
        <taxon>Paenibacillaceae</taxon>
        <taxon>Paenibacillus</taxon>
    </lineage>
</organism>
<dbReference type="EMBL" id="VNHS01000024">
    <property type="protein sequence ID" value="TYP67386.1"/>
    <property type="molecule type" value="Genomic_DNA"/>
</dbReference>
<comment type="caution">
    <text evidence="2">The sequence shown here is derived from an EMBL/GenBank/DDBJ whole genome shotgun (WGS) entry which is preliminary data.</text>
</comment>
<dbReference type="RefSeq" id="WP_148933701.1">
    <property type="nucleotide sequence ID" value="NZ_VNHS01000024.1"/>
</dbReference>
<gene>
    <name evidence="2" type="ORF">BCM02_1244</name>
</gene>
<name>A0A5S5BM90_9BACL</name>
<evidence type="ECO:0000256" key="1">
    <source>
        <dbReference type="SAM" id="Phobius"/>
    </source>
</evidence>
<sequence length="171" mass="18948">MITTINISARCYDGRRTKVIMDLGPELPQVELPAADALRINRVIAHLKRNHRAYTAAVMLLAVMLEPSGVLAASVKTMSGGRNIILLLQKASFWVGMGITIWGIVEAQLDFPGWKGRIIKGVLGYIGILLVPLVFLELQSSLQVDVWDQIEQHQQQIAPRLDPTYIPPTRG</sequence>
<evidence type="ECO:0000313" key="2">
    <source>
        <dbReference type="EMBL" id="TYP67386.1"/>
    </source>
</evidence>
<keyword evidence="3" id="KW-1185">Reference proteome</keyword>
<evidence type="ECO:0000313" key="3">
    <source>
        <dbReference type="Proteomes" id="UP000323257"/>
    </source>
</evidence>
<dbReference type="Proteomes" id="UP000323257">
    <property type="component" value="Unassembled WGS sequence"/>
</dbReference>
<reference evidence="2 3" key="1">
    <citation type="submission" date="2019-07" db="EMBL/GenBank/DDBJ databases">
        <title>Genomic Encyclopedia of Type Strains, Phase III (KMG-III): the genomes of soil and plant-associated and newly described type strains.</title>
        <authorList>
            <person name="Whitman W."/>
        </authorList>
    </citation>
    <scope>NUCLEOTIDE SEQUENCE [LARGE SCALE GENOMIC DNA]</scope>
    <source>
        <strain evidence="2 3">BL24</strain>
    </source>
</reference>
<dbReference type="OrthoDB" id="2685862at2"/>
<keyword evidence="1" id="KW-0472">Membrane</keyword>
<feature type="transmembrane region" description="Helical" evidence="1">
    <location>
        <begin position="53"/>
        <end position="72"/>
    </location>
</feature>
<proteinExistence type="predicted"/>
<keyword evidence="1" id="KW-0812">Transmembrane</keyword>
<dbReference type="AlphaFoldDB" id="A0A5S5BM90"/>
<keyword evidence="1" id="KW-1133">Transmembrane helix</keyword>
<accession>A0A5S5BM90</accession>